<organism evidence="5 6">
    <name type="scientific">Frankliniella fusca</name>
    <dbReference type="NCBI Taxonomy" id="407009"/>
    <lineage>
        <taxon>Eukaryota</taxon>
        <taxon>Metazoa</taxon>
        <taxon>Ecdysozoa</taxon>
        <taxon>Arthropoda</taxon>
        <taxon>Hexapoda</taxon>
        <taxon>Insecta</taxon>
        <taxon>Pterygota</taxon>
        <taxon>Neoptera</taxon>
        <taxon>Paraneoptera</taxon>
        <taxon>Thysanoptera</taxon>
        <taxon>Terebrantia</taxon>
        <taxon>Thripoidea</taxon>
        <taxon>Thripidae</taxon>
        <taxon>Frankliniella</taxon>
    </lineage>
</organism>
<gene>
    <name evidence="5" type="ORF">KUF71_005301</name>
</gene>
<feature type="compositionally biased region" description="Low complexity" evidence="3">
    <location>
        <begin position="201"/>
        <end position="216"/>
    </location>
</feature>
<keyword evidence="2" id="KW-0472">Membrane</keyword>
<evidence type="ECO:0000313" key="6">
    <source>
        <dbReference type="Proteomes" id="UP001219518"/>
    </source>
</evidence>
<dbReference type="PANTHER" id="PTHR22166">
    <property type="entry name" value="ENDOPLASMIC RETICULUM JUNCTION FORMATION PROTEIN LUNAPARK"/>
    <property type="match status" value="1"/>
</dbReference>
<keyword evidence="2" id="KW-0812">Transmembrane</keyword>
<feature type="compositionally biased region" description="Polar residues" evidence="3">
    <location>
        <begin position="385"/>
        <end position="394"/>
    </location>
</feature>
<keyword evidence="2" id="KW-0256">Endoplasmic reticulum</keyword>
<accession>A0AAE1HZ24</accession>
<evidence type="ECO:0000313" key="5">
    <source>
        <dbReference type="EMBL" id="KAK3930567.1"/>
    </source>
</evidence>
<keyword evidence="2" id="KW-1133">Transmembrane helix</keyword>
<keyword evidence="6" id="KW-1185">Reference proteome</keyword>
<dbReference type="InterPro" id="IPR019273">
    <property type="entry name" value="Lunapark_Znf"/>
</dbReference>
<evidence type="ECO:0000256" key="1">
    <source>
        <dbReference type="ARBA" id="ARBA00009940"/>
    </source>
</evidence>
<evidence type="ECO:0000256" key="2">
    <source>
        <dbReference type="RuleBase" id="RU367073"/>
    </source>
</evidence>
<dbReference type="GO" id="GO:1903373">
    <property type="term" value="P:positive regulation of endoplasmic reticulum tubular network organization"/>
    <property type="evidence" value="ECO:0007669"/>
    <property type="project" value="UniProtKB-UniRule"/>
</dbReference>
<keyword evidence="2" id="KW-0863">Zinc-finger</keyword>
<evidence type="ECO:0000259" key="4">
    <source>
        <dbReference type="Pfam" id="PF10058"/>
    </source>
</evidence>
<comment type="function">
    <text evidence="2">Plays a role in determining ER morphology.</text>
</comment>
<evidence type="ECO:0000256" key="3">
    <source>
        <dbReference type="SAM" id="MobiDB-lite"/>
    </source>
</evidence>
<comment type="similarity">
    <text evidence="1 2">Belongs to the lunapark family.</text>
</comment>
<dbReference type="Pfam" id="PF10058">
    <property type="entry name" value="Zn_ribbon_10"/>
    <property type="match status" value="1"/>
</dbReference>
<dbReference type="AlphaFoldDB" id="A0AAE1HZ24"/>
<keyword evidence="2" id="KW-0862">Zinc</keyword>
<comment type="caution">
    <text evidence="5">The sequence shown here is derived from an EMBL/GenBank/DDBJ whole genome shotgun (WGS) entry which is preliminary data.</text>
</comment>
<dbReference type="PANTHER" id="PTHR22166:SF12">
    <property type="entry name" value="ENDOPLASMIC RETICULUM JUNCTION FORMATION PROTEIN LUNAPARK"/>
    <property type="match status" value="1"/>
</dbReference>
<feature type="compositionally biased region" description="Pro residues" evidence="3">
    <location>
        <begin position="250"/>
        <end position="259"/>
    </location>
</feature>
<feature type="transmembrane region" description="Helical" evidence="2">
    <location>
        <begin position="46"/>
        <end position="65"/>
    </location>
</feature>
<dbReference type="EMBL" id="JAHWGI010001411">
    <property type="protein sequence ID" value="KAK3930567.1"/>
    <property type="molecule type" value="Genomic_DNA"/>
</dbReference>
<feature type="region of interest" description="Disordered" evidence="3">
    <location>
        <begin position="150"/>
        <end position="216"/>
    </location>
</feature>
<reference evidence="5" key="2">
    <citation type="journal article" date="2023" name="BMC Genomics">
        <title>Pest status, molecular evolution, and epigenetic factors derived from the genome assembly of Frankliniella fusca, a thysanopteran phytovirus vector.</title>
        <authorList>
            <person name="Catto M.A."/>
            <person name="Labadie P.E."/>
            <person name="Jacobson A.L."/>
            <person name="Kennedy G.G."/>
            <person name="Srinivasan R."/>
            <person name="Hunt B.G."/>
        </authorList>
    </citation>
    <scope>NUCLEOTIDE SEQUENCE</scope>
    <source>
        <strain evidence="5">PL_HMW_Pooled</strain>
    </source>
</reference>
<feature type="region of interest" description="Disordered" evidence="3">
    <location>
        <begin position="340"/>
        <end position="434"/>
    </location>
</feature>
<feature type="region of interest" description="Disordered" evidence="3">
    <location>
        <begin position="230"/>
        <end position="260"/>
    </location>
</feature>
<feature type="domain" description="Lunapark zinc ribbon" evidence="4">
    <location>
        <begin position="267"/>
        <end position="316"/>
    </location>
</feature>
<proteinExistence type="inferred from homology"/>
<feature type="compositionally biased region" description="Basic and acidic residues" evidence="3">
    <location>
        <begin position="395"/>
        <end position="416"/>
    </location>
</feature>
<dbReference type="Proteomes" id="UP001219518">
    <property type="component" value="Unassembled WGS sequence"/>
</dbReference>
<keyword evidence="2" id="KW-0479">Metal-binding</keyword>
<name>A0AAE1HZ24_9NEOP</name>
<dbReference type="GO" id="GO:0098826">
    <property type="term" value="C:endoplasmic reticulum tubular network membrane"/>
    <property type="evidence" value="ECO:0007669"/>
    <property type="project" value="UniProtKB-UniRule"/>
</dbReference>
<reference evidence="5" key="1">
    <citation type="submission" date="2021-07" db="EMBL/GenBank/DDBJ databases">
        <authorList>
            <person name="Catto M.A."/>
            <person name="Jacobson A."/>
            <person name="Kennedy G."/>
            <person name="Labadie P."/>
            <person name="Hunt B.G."/>
            <person name="Srinivasan R."/>
        </authorList>
    </citation>
    <scope>NUCLEOTIDE SEQUENCE</scope>
    <source>
        <strain evidence="5">PL_HMW_Pooled</strain>
        <tissue evidence="5">Head</tissue>
    </source>
</reference>
<feature type="compositionally biased region" description="Polar residues" evidence="3">
    <location>
        <begin position="421"/>
        <end position="434"/>
    </location>
</feature>
<dbReference type="GO" id="GO:0071788">
    <property type="term" value="P:endoplasmic reticulum tubular network maintenance"/>
    <property type="evidence" value="ECO:0007669"/>
    <property type="project" value="UniProtKB-UniRule"/>
</dbReference>
<dbReference type="GO" id="GO:0008270">
    <property type="term" value="F:zinc ion binding"/>
    <property type="evidence" value="ECO:0007669"/>
    <property type="project" value="UniProtKB-KW"/>
</dbReference>
<comment type="domain">
    <text evidence="2">The C4-type zinc finger motif is necessary both for its ER three-way tubular junction localization and formation.</text>
</comment>
<feature type="transmembrane region" description="Helical" evidence="2">
    <location>
        <begin position="77"/>
        <end position="98"/>
    </location>
</feature>
<sequence length="434" mass="48581">MGLLISRFKRKKTTLEVLEKLEKEITSIEKYRTSTEQRQRRIVGQLVVYSVGFYVLASALFYFYWFPSTLREQLYCITPLLLFPILVIVLKRILTFYYSRKITKNEQKLCDLRAEKKKILEDVMDKETYKVARTILEKFAPEQLRSKGLDANMTPDKLNVGRSPGSTLRAPVQLNQATPSRPIAGLPPTELRRRTLPSALGNPGPNAVPPSSVSSDSLSSAAIQRAQFLSGTPMHRPSVNGQSFNSEYRPPGPPLPRPVLPRERTYLDRVVEYVVGDGPSNRFALICSSCDSHNGMALKEEFEYLSFRCCYCHYFNPARKQRPQAPRLSPVTGPRLHAVGQLQQTDPQDDTSDSEKNSGSDSSDEDSAPEPQPLNDSDRPAEGTKSANEPSADTSLDREADEFLKSLENKEEKSCEEPQINPGNNTSEDAGSSS</sequence>
<protein>
    <recommendedName>
        <fullName evidence="2">Endoplasmic reticulum junction formation protein lunapark</fullName>
    </recommendedName>
</protein>
<dbReference type="InterPro" id="IPR040115">
    <property type="entry name" value="Lnp"/>
</dbReference>
<comment type="subcellular location">
    <subcellularLocation>
        <location evidence="2">Endoplasmic reticulum membrane</location>
        <topology evidence="2">Multi-pass membrane protein</topology>
    </subcellularLocation>
</comment>